<feature type="transmembrane region" description="Helical" evidence="9">
    <location>
        <begin position="196"/>
        <end position="221"/>
    </location>
</feature>
<evidence type="ECO:0000256" key="7">
    <source>
        <dbReference type="ARBA" id="ARBA00023136"/>
    </source>
</evidence>
<dbReference type="AlphaFoldDB" id="A0A2N9GNG1"/>
<evidence type="ECO:0000256" key="4">
    <source>
        <dbReference type="ARBA" id="ARBA00022692"/>
    </source>
</evidence>
<protein>
    <recommendedName>
        <fullName evidence="11">Amino acid permease/ SLC12A domain-containing protein</fullName>
    </recommendedName>
</protein>
<feature type="transmembrane region" description="Helical" evidence="9">
    <location>
        <begin position="379"/>
        <end position="396"/>
    </location>
</feature>
<accession>A0A2N9GNG1</accession>
<comment type="subcellular location">
    <subcellularLocation>
        <location evidence="1">Cell membrane</location>
        <topology evidence="1">Multi-pass membrane protein</topology>
    </subcellularLocation>
</comment>
<evidence type="ECO:0000256" key="6">
    <source>
        <dbReference type="ARBA" id="ARBA00022989"/>
    </source>
</evidence>
<evidence type="ECO:0000256" key="5">
    <source>
        <dbReference type="ARBA" id="ARBA00022847"/>
    </source>
</evidence>
<reference evidence="10" key="1">
    <citation type="submission" date="2018-02" db="EMBL/GenBank/DDBJ databases">
        <authorList>
            <person name="Cohen D.B."/>
            <person name="Kent A.D."/>
        </authorList>
    </citation>
    <scope>NUCLEOTIDE SEQUENCE</scope>
</reference>
<evidence type="ECO:0000256" key="8">
    <source>
        <dbReference type="ARBA" id="ARBA00024041"/>
    </source>
</evidence>
<keyword evidence="5" id="KW-0769">Symport</keyword>
<dbReference type="InterPro" id="IPR044566">
    <property type="entry name" value="RMV1-like"/>
</dbReference>
<feature type="transmembrane region" description="Helical" evidence="9">
    <location>
        <begin position="314"/>
        <end position="336"/>
    </location>
</feature>
<proteinExistence type="inferred from homology"/>
<keyword evidence="2" id="KW-0813">Transport</keyword>
<sequence length="427" mass="47127">MQTSSKSTNMPQELPVTTTTATATNTKKLTLIPLIFLIYFEVAGGPYGEEPAVKAAGTLLAIIGFLVFPFIWSVPEALVTAELSTAYPGNGGFVIWAERAFGPFWGSLMGTWKFLSGVINVAAFPVLCIDYMKRLIPALESGLPRPHRWLSLGQKGVKKDWNLFFNTLFWNLNFWDNVSTLAGEVDKPQETFPKALFIAVIFTCLAYLFPLLAVTGALSVGQSEWEDGFMAQAAELIAGKWLKIFLEVGAVLSAIGLFEAQLSSSAFQLLGMADIGSLPTFFGLRSKWFNTPWVGILLSTSISLGVSYMNFTDIISSANFIYSLSMLLEFASFVWLRRKFPMLKRPYRVPLKLPGLVVMCLIPCAFLVVIMAIATKKVYLVSGVMSVAGIGWYYLMKLCKSKKWLKFNIGGEVGVEENDQDRVVGPL</sequence>
<dbReference type="Pfam" id="PF13520">
    <property type="entry name" value="AA_permease_2"/>
    <property type="match status" value="1"/>
</dbReference>
<dbReference type="GO" id="GO:0015203">
    <property type="term" value="F:polyamine transmembrane transporter activity"/>
    <property type="evidence" value="ECO:0007669"/>
    <property type="project" value="UniProtKB-ARBA"/>
</dbReference>
<dbReference type="PIRSF" id="PIRSF006060">
    <property type="entry name" value="AA_transporter"/>
    <property type="match status" value="1"/>
</dbReference>
<evidence type="ECO:0008006" key="11">
    <source>
        <dbReference type="Google" id="ProtNLM"/>
    </source>
</evidence>
<dbReference type="PANTHER" id="PTHR45826">
    <property type="entry name" value="POLYAMINE TRANSPORTER PUT1"/>
    <property type="match status" value="1"/>
</dbReference>
<comment type="similarity">
    <text evidence="8">Belongs to the amino acid-polyamine-organocation (APC) superfamily. Polyamine:cation symporter (PHS) (TC 2.A.3.12) family.</text>
</comment>
<dbReference type="GO" id="GO:0005886">
    <property type="term" value="C:plasma membrane"/>
    <property type="evidence" value="ECO:0007669"/>
    <property type="project" value="UniProtKB-SubCell"/>
</dbReference>
<feature type="transmembrane region" description="Helical" evidence="9">
    <location>
        <begin position="55"/>
        <end position="74"/>
    </location>
</feature>
<gene>
    <name evidence="10" type="ORF">FSB_LOCUS28831</name>
</gene>
<dbReference type="Gene3D" id="1.20.1740.10">
    <property type="entry name" value="Amino acid/polyamine transporter I"/>
    <property type="match status" value="1"/>
</dbReference>
<dbReference type="PANTHER" id="PTHR45826:SF8">
    <property type="entry name" value="CATIONIC AMINO ACID TRANSPORTER"/>
    <property type="match status" value="1"/>
</dbReference>
<organism evidence="10">
    <name type="scientific">Fagus sylvatica</name>
    <name type="common">Beechnut</name>
    <dbReference type="NCBI Taxonomy" id="28930"/>
    <lineage>
        <taxon>Eukaryota</taxon>
        <taxon>Viridiplantae</taxon>
        <taxon>Streptophyta</taxon>
        <taxon>Embryophyta</taxon>
        <taxon>Tracheophyta</taxon>
        <taxon>Spermatophyta</taxon>
        <taxon>Magnoliopsida</taxon>
        <taxon>eudicotyledons</taxon>
        <taxon>Gunneridae</taxon>
        <taxon>Pentapetalae</taxon>
        <taxon>rosids</taxon>
        <taxon>fabids</taxon>
        <taxon>Fagales</taxon>
        <taxon>Fagaceae</taxon>
        <taxon>Fagus</taxon>
    </lineage>
</organism>
<dbReference type="InterPro" id="IPR002293">
    <property type="entry name" value="AA/rel_permease1"/>
</dbReference>
<dbReference type="EMBL" id="OIVN01002139">
    <property type="protein sequence ID" value="SPD00949.1"/>
    <property type="molecule type" value="Genomic_DNA"/>
</dbReference>
<keyword evidence="7 9" id="KW-0472">Membrane</keyword>
<evidence type="ECO:0000313" key="10">
    <source>
        <dbReference type="EMBL" id="SPD00949.1"/>
    </source>
</evidence>
<keyword evidence="4 9" id="KW-0812">Transmembrane</keyword>
<evidence type="ECO:0000256" key="9">
    <source>
        <dbReference type="SAM" id="Phobius"/>
    </source>
</evidence>
<evidence type="ECO:0000256" key="1">
    <source>
        <dbReference type="ARBA" id="ARBA00004651"/>
    </source>
</evidence>
<dbReference type="GO" id="GO:0015293">
    <property type="term" value="F:symporter activity"/>
    <property type="evidence" value="ECO:0007669"/>
    <property type="project" value="UniProtKB-KW"/>
</dbReference>
<evidence type="ECO:0000256" key="3">
    <source>
        <dbReference type="ARBA" id="ARBA00022475"/>
    </source>
</evidence>
<keyword evidence="3" id="KW-1003">Cell membrane</keyword>
<name>A0A2N9GNG1_FAGSY</name>
<evidence type="ECO:0000256" key="2">
    <source>
        <dbReference type="ARBA" id="ARBA00022448"/>
    </source>
</evidence>
<feature type="transmembrane region" description="Helical" evidence="9">
    <location>
        <begin position="356"/>
        <end position="373"/>
    </location>
</feature>
<feature type="transmembrane region" description="Helical" evidence="9">
    <location>
        <begin position="29"/>
        <end position="48"/>
    </location>
</feature>
<keyword evidence="6 9" id="KW-1133">Transmembrane helix</keyword>